<dbReference type="GO" id="GO:0003723">
    <property type="term" value="F:RNA binding"/>
    <property type="evidence" value="ECO:0000318"/>
    <property type="project" value="GO_Central"/>
</dbReference>
<reference evidence="3" key="1">
    <citation type="submission" date="2021-03" db="EMBL/GenBank/DDBJ databases">
        <authorList>
            <consortium name="Genoscope - CEA"/>
            <person name="William W."/>
        </authorList>
    </citation>
    <scope>NUCLEOTIDE SEQUENCE</scope>
    <source>
        <strain evidence="3">Doubled-haploid Pahang</strain>
    </source>
</reference>
<feature type="signal peptide" evidence="1">
    <location>
        <begin position="1"/>
        <end position="18"/>
    </location>
</feature>
<name>A0A804IR16_MUSAM</name>
<proteinExistence type="predicted"/>
<dbReference type="Gramene" id="Ma04_t18200.1">
    <property type="protein sequence ID" value="Ma04_p18200.1"/>
    <property type="gene ID" value="Ma04_g18200"/>
</dbReference>
<gene>
    <name evidence="3" type="ORF">GSMUA_124270.1</name>
</gene>
<dbReference type="InParanoid" id="A0A804IR16"/>
<dbReference type="InterPro" id="IPR012337">
    <property type="entry name" value="RNaseH-like_sf"/>
</dbReference>
<dbReference type="Proteomes" id="UP000012960">
    <property type="component" value="Unplaced"/>
</dbReference>
<dbReference type="GO" id="GO:0031047">
    <property type="term" value="P:regulatory ncRNA-mediated gene silencing"/>
    <property type="evidence" value="ECO:0000318"/>
    <property type="project" value="GO_Central"/>
</dbReference>
<dbReference type="GO" id="GO:0005634">
    <property type="term" value="C:nucleus"/>
    <property type="evidence" value="ECO:0000318"/>
    <property type="project" value="GO_Central"/>
</dbReference>
<dbReference type="InterPro" id="IPR036397">
    <property type="entry name" value="RNaseH_sf"/>
</dbReference>
<dbReference type="EMBL" id="HG996469">
    <property type="protein sequence ID" value="CAG1842632.1"/>
    <property type="molecule type" value="Genomic_DNA"/>
</dbReference>
<protein>
    <submittedName>
        <fullName evidence="3">(wild Malaysian banana) hypothetical protein</fullName>
    </submittedName>
</protein>
<feature type="chain" id="PRO_5033921903" evidence="1">
    <location>
        <begin position="19"/>
        <end position="359"/>
    </location>
</feature>
<evidence type="ECO:0000259" key="2">
    <source>
        <dbReference type="SMART" id="SM00950"/>
    </source>
</evidence>
<organism evidence="4 5">
    <name type="scientific">Musa acuminata subsp. malaccensis</name>
    <name type="common">Wild banana</name>
    <name type="synonym">Musa malaccensis</name>
    <dbReference type="NCBI Taxonomy" id="214687"/>
    <lineage>
        <taxon>Eukaryota</taxon>
        <taxon>Viridiplantae</taxon>
        <taxon>Streptophyta</taxon>
        <taxon>Embryophyta</taxon>
        <taxon>Tracheophyta</taxon>
        <taxon>Spermatophyta</taxon>
        <taxon>Magnoliopsida</taxon>
        <taxon>Liliopsida</taxon>
        <taxon>Zingiberales</taxon>
        <taxon>Musaceae</taxon>
        <taxon>Musa</taxon>
    </lineage>
</organism>
<sequence>MSELLLSLLICCSQIVLSIKKIKPFCQMVHQNNYNNDDFTMEFGIKMKYELTSVEPRVLAAPKVVLDEVFRFCGDLIAIFNSAGMVRSLSLSNLLIVFVHYHMLHMTFMRGFYGMIKRICESEVVIVSQCLLLYVYGADVTYPLPGEDSSPSISKHVTKFPEVTKYGGLFSGQQHRQEMIQDLFTVIKDTNEGTLYGGMIGNFAPCQDGVSKGQFSHVLLYEMDVIRKAGASLQQGTVVEKKICCPTEFDFYLCSRAGIQGTSRSTHYHVLMDETKFSADGLQMLTHNLYYLAYSSFLSYKMMHFLFDSSTSILCPFGWYYMQGERSDAGSSGRTRDRPVEVQHLPLVKDNVKVVMFSC</sequence>
<evidence type="ECO:0000256" key="1">
    <source>
        <dbReference type="SAM" id="SignalP"/>
    </source>
</evidence>
<keyword evidence="1" id="KW-0732">Signal</keyword>
<dbReference type="AlphaFoldDB" id="A0A804IR16"/>
<dbReference type="GO" id="GO:0005737">
    <property type="term" value="C:cytoplasm"/>
    <property type="evidence" value="ECO:0000318"/>
    <property type="project" value="GO_Central"/>
</dbReference>
<evidence type="ECO:0000313" key="5">
    <source>
        <dbReference type="Proteomes" id="UP000012960"/>
    </source>
</evidence>
<dbReference type="EnsemblPlants" id="Ma04_t18200.1">
    <property type="protein sequence ID" value="Ma04_p18200.1"/>
    <property type="gene ID" value="Ma04_g18200"/>
</dbReference>
<accession>A0A804IR16</accession>
<dbReference type="InterPro" id="IPR003165">
    <property type="entry name" value="Piwi"/>
</dbReference>
<keyword evidence="5" id="KW-1185">Reference proteome</keyword>
<evidence type="ECO:0000313" key="3">
    <source>
        <dbReference type="EMBL" id="CAG1842632.1"/>
    </source>
</evidence>
<reference evidence="4" key="2">
    <citation type="submission" date="2021-05" db="UniProtKB">
        <authorList>
            <consortium name="EnsemblPlants"/>
        </authorList>
    </citation>
    <scope>IDENTIFICATION</scope>
    <source>
        <strain evidence="4">subsp. malaccensis</strain>
    </source>
</reference>
<dbReference type="SUPFAM" id="SSF53098">
    <property type="entry name" value="Ribonuclease H-like"/>
    <property type="match status" value="1"/>
</dbReference>
<dbReference type="Gene3D" id="3.30.420.10">
    <property type="entry name" value="Ribonuclease H-like superfamily/Ribonuclease H"/>
    <property type="match status" value="2"/>
</dbReference>
<feature type="domain" description="Piwi" evidence="2">
    <location>
        <begin position="104"/>
        <end position="308"/>
    </location>
</feature>
<evidence type="ECO:0000313" key="4">
    <source>
        <dbReference type="EnsemblPlants" id="Ma04_p18200.1"/>
    </source>
</evidence>
<dbReference type="SMART" id="SM00950">
    <property type="entry name" value="Piwi"/>
    <property type="match status" value="1"/>
</dbReference>
<dbReference type="PANTHER" id="PTHR22891">
    <property type="entry name" value="EUKARYOTIC TRANSLATION INITIATION FACTOR 2C"/>
    <property type="match status" value="1"/>
</dbReference>
<dbReference type="Pfam" id="PF02171">
    <property type="entry name" value="Piwi"/>
    <property type="match status" value="1"/>
</dbReference>
<dbReference type="GO" id="GO:0004521">
    <property type="term" value="F:RNA endonuclease activity"/>
    <property type="evidence" value="ECO:0000318"/>
    <property type="project" value="GO_Central"/>
</dbReference>